<dbReference type="AlphaFoldDB" id="A0A939T4D7"/>
<evidence type="ECO:0000256" key="2">
    <source>
        <dbReference type="ARBA" id="ARBA00023315"/>
    </source>
</evidence>
<evidence type="ECO:0000256" key="1">
    <source>
        <dbReference type="ARBA" id="ARBA00022679"/>
    </source>
</evidence>
<gene>
    <name evidence="6" type="ORF">J4573_01615</name>
</gene>
<evidence type="ECO:0000259" key="5">
    <source>
        <dbReference type="PROSITE" id="PS51186"/>
    </source>
</evidence>
<dbReference type="PANTHER" id="PTHR43792:SF8">
    <property type="entry name" value="[RIBOSOMAL PROTEIN US5]-ALANINE N-ACETYLTRANSFERASE"/>
    <property type="match status" value="1"/>
</dbReference>
<dbReference type="RefSeq" id="WP_208253376.1">
    <property type="nucleotide sequence ID" value="NZ_JAGEOJ010000001.1"/>
</dbReference>
<keyword evidence="7" id="KW-1185">Reference proteome</keyword>
<keyword evidence="2" id="KW-0012">Acyltransferase</keyword>
<protein>
    <submittedName>
        <fullName evidence="6">GNAT family N-acetyltransferase</fullName>
    </submittedName>
</protein>
<dbReference type="Proteomes" id="UP000669179">
    <property type="component" value="Unassembled WGS sequence"/>
</dbReference>
<evidence type="ECO:0000313" key="6">
    <source>
        <dbReference type="EMBL" id="MBO2445777.1"/>
    </source>
</evidence>
<evidence type="ECO:0000256" key="4">
    <source>
        <dbReference type="SAM" id="MobiDB-lite"/>
    </source>
</evidence>
<dbReference type="GO" id="GO:0005737">
    <property type="term" value="C:cytoplasm"/>
    <property type="evidence" value="ECO:0007669"/>
    <property type="project" value="TreeGrafter"/>
</dbReference>
<dbReference type="Pfam" id="PF13302">
    <property type="entry name" value="Acetyltransf_3"/>
    <property type="match status" value="1"/>
</dbReference>
<keyword evidence="1" id="KW-0808">Transferase</keyword>
<dbReference type="EMBL" id="JAGEOJ010000001">
    <property type="protein sequence ID" value="MBO2445777.1"/>
    <property type="molecule type" value="Genomic_DNA"/>
</dbReference>
<sequence length="292" mass="29451">MTPGTDSAASGVGSVVYGAGSAVSGISGAAASVAGTAPGISSAAFGASGTALGVGSMMPGTGTGSAASGTGSAASGTGSAASGIDSAAPGMGSAVSGEAVAVAPLGARVVALRAVRVEDAGALAELYVANREYLRPWEPERDETYFTVEGQRDNLLGLVAAHGGGEMWAGAILVDGEIAGRITLNNILRGPLQSCFVGYWVAQEQAGKGVGSEALRLALDLAFGELGLHRVEAFTRVDNEASQAVLRRNGFEPIGVARRHIHVAGRWHDERLFERLAPWDDGHALYPPSHSG</sequence>
<dbReference type="PROSITE" id="PS51186">
    <property type="entry name" value="GNAT"/>
    <property type="match status" value="1"/>
</dbReference>
<organism evidence="6 7">
    <name type="scientific">Actinomadura barringtoniae</name>
    <dbReference type="NCBI Taxonomy" id="1427535"/>
    <lineage>
        <taxon>Bacteria</taxon>
        <taxon>Bacillati</taxon>
        <taxon>Actinomycetota</taxon>
        <taxon>Actinomycetes</taxon>
        <taxon>Streptosporangiales</taxon>
        <taxon>Thermomonosporaceae</taxon>
        <taxon>Actinomadura</taxon>
    </lineage>
</organism>
<dbReference type="InterPro" id="IPR016181">
    <property type="entry name" value="Acyl_CoA_acyltransferase"/>
</dbReference>
<dbReference type="InterPro" id="IPR051531">
    <property type="entry name" value="N-acetyltransferase"/>
</dbReference>
<comment type="similarity">
    <text evidence="3">Belongs to the acetyltransferase family. RimJ subfamily.</text>
</comment>
<name>A0A939T4D7_9ACTN</name>
<feature type="compositionally biased region" description="Low complexity" evidence="4">
    <location>
        <begin position="64"/>
        <end position="82"/>
    </location>
</feature>
<reference evidence="6" key="1">
    <citation type="submission" date="2021-03" db="EMBL/GenBank/DDBJ databases">
        <authorList>
            <person name="Kanchanasin P."/>
            <person name="Saeng-In P."/>
            <person name="Phongsopitanun W."/>
            <person name="Yuki M."/>
            <person name="Kudo T."/>
            <person name="Ohkuma M."/>
            <person name="Tanasupawat S."/>
        </authorList>
    </citation>
    <scope>NUCLEOTIDE SEQUENCE</scope>
    <source>
        <strain evidence="6">GKU 128</strain>
    </source>
</reference>
<feature type="domain" description="N-acetyltransferase" evidence="5">
    <location>
        <begin position="110"/>
        <end position="278"/>
    </location>
</feature>
<dbReference type="InterPro" id="IPR000182">
    <property type="entry name" value="GNAT_dom"/>
</dbReference>
<proteinExistence type="inferred from homology"/>
<accession>A0A939T4D7</accession>
<dbReference type="Gene3D" id="3.40.630.30">
    <property type="match status" value="1"/>
</dbReference>
<comment type="caution">
    <text evidence="6">The sequence shown here is derived from an EMBL/GenBank/DDBJ whole genome shotgun (WGS) entry which is preliminary data.</text>
</comment>
<evidence type="ECO:0000313" key="7">
    <source>
        <dbReference type="Proteomes" id="UP000669179"/>
    </source>
</evidence>
<dbReference type="SUPFAM" id="SSF55729">
    <property type="entry name" value="Acyl-CoA N-acyltransferases (Nat)"/>
    <property type="match status" value="1"/>
</dbReference>
<dbReference type="GO" id="GO:0008999">
    <property type="term" value="F:protein-N-terminal-alanine acetyltransferase activity"/>
    <property type="evidence" value="ECO:0007669"/>
    <property type="project" value="TreeGrafter"/>
</dbReference>
<dbReference type="PANTHER" id="PTHR43792">
    <property type="entry name" value="GNAT FAMILY, PUTATIVE (AFU_ORTHOLOGUE AFUA_3G00765)-RELATED-RELATED"/>
    <property type="match status" value="1"/>
</dbReference>
<feature type="region of interest" description="Disordered" evidence="4">
    <location>
        <begin position="62"/>
        <end position="82"/>
    </location>
</feature>
<evidence type="ECO:0000256" key="3">
    <source>
        <dbReference type="ARBA" id="ARBA00038502"/>
    </source>
</evidence>